<evidence type="ECO:0000313" key="2">
    <source>
        <dbReference type="EnsemblPlants" id="AET6Gv20738300.63"/>
    </source>
</evidence>
<dbReference type="EnsemblPlants" id="AET6Gv20738300.63">
    <property type="protein sequence ID" value="AET6Gv20738300.63"/>
    <property type="gene ID" value="AET6Gv20738300"/>
</dbReference>
<reference evidence="2" key="3">
    <citation type="journal article" date="2017" name="Nature">
        <title>Genome sequence of the progenitor of the wheat D genome Aegilops tauschii.</title>
        <authorList>
            <person name="Luo M.C."/>
            <person name="Gu Y.Q."/>
            <person name="Puiu D."/>
            <person name="Wang H."/>
            <person name="Twardziok S.O."/>
            <person name="Deal K.R."/>
            <person name="Huo N."/>
            <person name="Zhu T."/>
            <person name="Wang L."/>
            <person name="Wang Y."/>
            <person name="McGuire P.E."/>
            <person name="Liu S."/>
            <person name="Long H."/>
            <person name="Ramasamy R.K."/>
            <person name="Rodriguez J.C."/>
            <person name="Van S.L."/>
            <person name="Yuan L."/>
            <person name="Wang Z."/>
            <person name="Xia Z."/>
            <person name="Xiao L."/>
            <person name="Anderson O.D."/>
            <person name="Ouyang S."/>
            <person name="Liang Y."/>
            <person name="Zimin A.V."/>
            <person name="Pertea G."/>
            <person name="Qi P."/>
            <person name="Bennetzen J.L."/>
            <person name="Dai X."/>
            <person name="Dawson M.W."/>
            <person name="Muller H.G."/>
            <person name="Kugler K."/>
            <person name="Rivarola-Duarte L."/>
            <person name="Spannagl M."/>
            <person name="Mayer K.F.X."/>
            <person name="Lu F.H."/>
            <person name="Bevan M.W."/>
            <person name="Leroy P."/>
            <person name="Li P."/>
            <person name="You F.M."/>
            <person name="Sun Q."/>
            <person name="Liu Z."/>
            <person name="Lyons E."/>
            <person name="Wicker T."/>
            <person name="Salzberg S.L."/>
            <person name="Devos K.M."/>
            <person name="Dvorak J."/>
        </authorList>
    </citation>
    <scope>NUCLEOTIDE SEQUENCE [LARGE SCALE GENOMIC DNA]</scope>
    <source>
        <strain evidence="2">cv. AL8/78</strain>
    </source>
</reference>
<sequence>RRTTRRRRRRRTSARSPPLPQRSSAASGSGQRGGSRGWGRCVCSVQTGGGGIQRAREKEVSGAAGEVLAGGGRPPWLARRAPRSWRGFDFSGIKERQRGIQGGGEVGEEGRGRRKGAAGVQRCEGTGLAREERLSSGG</sequence>
<organism evidence="2 3">
    <name type="scientific">Aegilops tauschii subsp. strangulata</name>
    <name type="common">Goatgrass</name>
    <dbReference type="NCBI Taxonomy" id="200361"/>
    <lineage>
        <taxon>Eukaryota</taxon>
        <taxon>Viridiplantae</taxon>
        <taxon>Streptophyta</taxon>
        <taxon>Embryophyta</taxon>
        <taxon>Tracheophyta</taxon>
        <taxon>Spermatophyta</taxon>
        <taxon>Magnoliopsida</taxon>
        <taxon>Liliopsida</taxon>
        <taxon>Poales</taxon>
        <taxon>Poaceae</taxon>
        <taxon>BOP clade</taxon>
        <taxon>Pooideae</taxon>
        <taxon>Triticodae</taxon>
        <taxon>Triticeae</taxon>
        <taxon>Triticinae</taxon>
        <taxon>Aegilops</taxon>
    </lineage>
</organism>
<dbReference type="Gramene" id="AET6Gv20738300.63">
    <property type="protein sequence ID" value="AET6Gv20738300.63"/>
    <property type="gene ID" value="AET6Gv20738300"/>
</dbReference>
<name>A0A453PI67_AEGTS</name>
<reference evidence="2" key="4">
    <citation type="submission" date="2019-03" db="UniProtKB">
        <authorList>
            <consortium name="EnsemblPlants"/>
        </authorList>
    </citation>
    <scope>IDENTIFICATION</scope>
</reference>
<feature type="region of interest" description="Disordered" evidence="1">
    <location>
        <begin position="88"/>
        <end position="138"/>
    </location>
</feature>
<proteinExistence type="predicted"/>
<feature type="compositionally biased region" description="Basic residues" evidence="1">
    <location>
        <begin position="1"/>
        <end position="13"/>
    </location>
</feature>
<feature type="region of interest" description="Disordered" evidence="1">
    <location>
        <begin position="1"/>
        <end position="56"/>
    </location>
</feature>
<dbReference type="Proteomes" id="UP000015105">
    <property type="component" value="Chromosome 6D"/>
</dbReference>
<evidence type="ECO:0000313" key="3">
    <source>
        <dbReference type="Proteomes" id="UP000015105"/>
    </source>
</evidence>
<dbReference type="AlphaFoldDB" id="A0A453PI67"/>
<accession>A0A453PI67</accession>
<feature type="compositionally biased region" description="Basic and acidic residues" evidence="1">
    <location>
        <begin position="129"/>
        <end position="138"/>
    </location>
</feature>
<evidence type="ECO:0000256" key="1">
    <source>
        <dbReference type="SAM" id="MobiDB-lite"/>
    </source>
</evidence>
<reference evidence="3" key="1">
    <citation type="journal article" date="2014" name="Science">
        <title>Ancient hybridizations among the ancestral genomes of bread wheat.</title>
        <authorList>
            <consortium name="International Wheat Genome Sequencing Consortium,"/>
            <person name="Marcussen T."/>
            <person name="Sandve S.R."/>
            <person name="Heier L."/>
            <person name="Spannagl M."/>
            <person name="Pfeifer M."/>
            <person name="Jakobsen K.S."/>
            <person name="Wulff B.B."/>
            <person name="Steuernagel B."/>
            <person name="Mayer K.F."/>
            <person name="Olsen O.A."/>
        </authorList>
    </citation>
    <scope>NUCLEOTIDE SEQUENCE [LARGE SCALE GENOMIC DNA]</scope>
    <source>
        <strain evidence="3">cv. AL8/78</strain>
    </source>
</reference>
<protein>
    <submittedName>
        <fullName evidence="2">Uncharacterized protein</fullName>
    </submittedName>
</protein>
<reference evidence="3" key="2">
    <citation type="journal article" date="2017" name="Nat. Plants">
        <title>The Aegilops tauschii genome reveals multiple impacts of transposons.</title>
        <authorList>
            <person name="Zhao G."/>
            <person name="Zou C."/>
            <person name="Li K."/>
            <person name="Wang K."/>
            <person name="Li T."/>
            <person name="Gao L."/>
            <person name="Zhang X."/>
            <person name="Wang H."/>
            <person name="Yang Z."/>
            <person name="Liu X."/>
            <person name="Jiang W."/>
            <person name="Mao L."/>
            <person name="Kong X."/>
            <person name="Jiao Y."/>
            <person name="Jia J."/>
        </authorList>
    </citation>
    <scope>NUCLEOTIDE SEQUENCE [LARGE SCALE GENOMIC DNA]</scope>
    <source>
        <strain evidence="3">cv. AL8/78</strain>
    </source>
</reference>
<keyword evidence="3" id="KW-1185">Reference proteome</keyword>
<reference evidence="2" key="5">
    <citation type="journal article" date="2021" name="G3 (Bethesda)">
        <title>Aegilops tauschii genome assembly Aet v5.0 features greater sequence contiguity and improved annotation.</title>
        <authorList>
            <person name="Wang L."/>
            <person name="Zhu T."/>
            <person name="Rodriguez J.C."/>
            <person name="Deal K.R."/>
            <person name="Dubcovsky J."/>
            <person name="McGuire P.E."/>
            <person name="Lux T."/>
            <person name="Spannagl M."/>
            <person name="Mayer K.F.X."/>
            <person name="Baldrich P."/>
            <person name="Meyers B.C."/>
            <person name="Huo N."/>
            <person name="Gu Y.Q."/>
            <person name="Zhou H."/>
            <person name="Devos K.M."/>
            <person name="Bennetzen J.L."/>
            <person name="Unver T."/>
            <person name="Budak H."/>
            <person name="Gulick P.J."/>
            <person name="Galiba G."/>
            <person name="Kalapos B."/>
            <person name="Nelson D.R."/>
            <person name="Li P."/>
            <person name="You F.M."/>
            <person name="Luo M.C."/>
            <person name="Dvorak J."/>
        </authorList>
    </citation>
    <scope>NUCLEOTIDE SEQUENCE [LARGE SCALE GENOMIC DNA]</scope>
    <source>
        <strain evidence="2">cv. AL8/78</strain>
    </source>
</reference>